<reference evidence="2" key="1">
    <citation type="journal article" date="2015" name="Proc. Natl. Acad. Sci. U.S.A.">
        <title>Genome sequencing of adzuki bean (Vigna angularis) provides insight into high starch and low fat accumulation and domestication.</title>
        <authorList>
            <person name="Yang K."/>
            <person name="Tian Z."/>
            <person name="Chen C."/>
            <person name="Luo L."/>
            <person name="Zhao B."/>
            <person name="Wang Z."/>
            <person name="Yu L."/>
            <person name="Li Y."/>
            <person name="Sun Y."/>
            <person name="Li W."/>
            <person name="Chen Y."/>
            <person name="Li Y."/>
            <person name="Zhang Y."/>
            <person name="Ai D."/>
            <person name="Zhao J."/>
            <person name="Shang C."/>
            <person name="Ma Y."/>
            <person name="Wu B."/>
            <person name="Wang M."/>
            <person name="Gao L."/>
            <person name="Sun D."/>
            <person name="Zhang P."/>
            <person name="Guo F."/>
            <person name="Wang W."/>
            <person name="Li Y."/>
            <person name="Wang J."/>
            <person name="Varshney R.K."/>
            <person name="Wang J."/>
            <person name="Ling H.Q."/>
            <person name="Wan P."/>
        </authorList>
    </citation>
    <scope>NUCLEOTIDE SEQUENCE</scope>
    <source>
        <strain evidence="2">cv. Jingnong 6</strain>
    </source>
</reference>
<dbReference type="EMBL" id="CM003380">
    <property type="protein sequence ID" value="KOM54343.1"/>
    <property type="molecule type" value="Genomic_DNA"/>
</dbReference>
<sequence length="76" mass="8789">MLVCTNVILKPSQRGNNTSDDEIWIDNVSLQPFTDKEWSSHQVADHVPYQCYNDSFYKHSTVFLTIPCPKQVKDSQ</sequence>
<evidence type="ECO:0000313" key="2">
    <source>
        <dbReference type="Proteomes" id="UP000053144"/>
    </source>
</evidence>
<dbReference type="Gramene" id="KOM54343">
    <property type="protein sequence ID" value="KOM54343"/>
    <property type="gene ID" value="LR48_Vigan10g023500"/>
</dbReference>
<proteinExistence type="predicted"/>
<dbReference type="AlphaFoldDB" id="A0A0L9VH76"/>
<gene>
    <name evidence="1" type="ORF">LR48_Vigan10g023500</name>
</gene>
<organism evidence="1 2">
    <name type="scientific">Phaseolus angularis</name>
    <name type="common">Azuki bean</name>
    <name type="synonym">Vigna angularis</name>
    <dbReference type="NCBI Taxonomy" id="3914"/>
    <lineage>
        <taxon>Eukaryota</taxon>
        <taxon>Viridiplantae</taxon>
        <taxon>Streptophyta</taxon>
        <taxon>Embryophyta</taxon>
        <taxon>Tracheophyta</taxon>
        <taxon>Spermatophyta</taxon>
        <taxon>Magnoliopsida</taxon>
        <taxon>eudicotyledons</taxon>
        <taxon>Gunneridae</taxon>
        <taxon>Pentapetalae</taxon>
        <taxon>rosids</taxon>
        <taxon>fabids</taxon>
        <taxon>Fabales</taxon>
        <taxon>Fabaceae</taxon>
        <taxon>Papilionoideae</taxon>
        <taxon>50 kb inversion clade</taxon>
        <taxon>NPAAA clade</taxon>
        <taxon>indigoferoid/millettioid clade</taxon>
        <taxon>Phaseoleae</taxon>
        <taxon>Vigna</taxon>
    </lineage>
</organism>
<protein>
    <submittedName>
        <fullName evidence="1">Uncharacterized protein</fullName>
    </submittedName>
</protein>
<evidence type="ECO:0000313" key="1">
    <source>
        <dbReference type="EMBL" id="KOM54343.1"/>
    </source>
</evidence>
<dbReference type="Proteomes" id="UP000053144">
    <property type="component" value="Chromosome 10"/>
</dbReference>
<accession>A0A0L9VH76</accession>
<name>A0A0L9VH76_PHAAN</name>